<feature type="transmembrane region" description="Helical" evidence="2">
    <location>
        <begin position="175"/>
        <end position="196"/>
    </location>
</feature>
<dbReference type="GeneID" id="9801474"/>
<gene>
    <name evidence="4" type="ORF">CRE_05924</name>
</gene>
<dbReference type="InParanoid" id="E3MZA9"/>
<evidence type="ECO:0000313" key="4">
    <source>
        <dbReference type="EMBL" id="EFP12873.1"/>
    </source>
</evidence>
<name>E3MZA9_CAERE</name>
<dbReference type="CTD" id="9801474"/>
<keyword evidence="2" id="KW-0472">Membrane</keyword>
<dbReference type="Proteomes" id="UP000008281">
    <property type="component" value="Unassembled WGS sequence"/>
</dbReference>
<feature type="signal peptide" evidence="3">
    <location>
        <begin position="1"/>
        <end position="16"/>
    </location>
</feature>
<keyword evidence="2" id="KW-1133">Transmembrane helix</keyword>
<feature type="region of interest" description="Disordered" evidence="1">
    <location>
        <begin position="204"/>
        <end position="273"/>
    </location>
</feature>
<dbReference type="KEGG" id="crq:GCK72_025176"/>
<organism evidence="5">
    <name type="scientific">Caenorhabditis remanei</name>
    <name type="common">Caenorhabditis vulgaris</name>
    <dbReference type="NCBI Taxonomy" id="31234"/>
    <lineage>
        <taxon>Eukaryota</taxon>
        <taxon>Metazoa</taxon>
        <taxon>Ecdysozoa</taxon>
        <taxon>Nematoda</taxon>
        <taxon>Chromadorea</taxon>
        <taxon>Rhabditida</taxon>
        <taxon>Rhabditina</taxon>
        <taxon>Rhabditomorpha</taxon>
        <taxon>Rhabditoidea</taxon>
        <taxon>Rhabditidae</taxon>
        <taxon>Peloderinae</taxon>
        <taxon>Caenorhabditis</taxon>
    </lineage>
</organism>
<keyword evidence="3" id="KW-0732">Signal</keyword>
<dbReference type="HOGENOM" id="CLU_1020270_0_0_1"/>
<evidence type="ECO:0000256" key="3">
    <source>
        <dbReference type="SAM" id="SignalP"/>
    </source>
</evidence>
<accession>E3MZA9</accession>
<keyword evidence="2" id="KW-0812">Transmembrane</keyword>
<evidence type="ECO:0000256" key="2">
    <source>
        <dbReference type="SAM" id="Phobius"/>
    </source>
</evidence>
<dbReference type="RefSeq" id="XP_003098460.2">
    <property type="nucleotide sequence ID" value="XM_003098412.2"/>
</dbReference>
<dbReference type="AlphaFoldDB" id="E3MZA9"/>
<feature type="compositionally biased region" description="Low complexity" evidence="1">
    <location>
        <begin position="256"/>
        <end position="266"/>
    </location>
</feature>
<dbReference type="EMBL" id="DS268500">
    <property type="protein sequence ID" value="EFP12873.1"/>
    <property type="molecule type" value="Genomic_DNA"/>
</dbReference>
<evidence type="ECO:0000256" key="1">
    <source>
        <dbReference type="SAM" id="MobiDB-lite"/>
    </source>
</evidence>
<reference evidence="4" key="1">
    <citation type="submission" date="2007-07" db="EMBL/GenBank/DDBJ databases">
        <title>PCAP assembly of the Caenorhabditis remanei genome.</title>
        <authorList>
            <consortium name="The Caenorhabditis remanei Sequencing Consortium"/>
            <person name="Wilson R.K."/>
        </authorList>
    </citation>
    <scope>NUCLEOTIDE SEQUENCE [LARGE SCALE GENOMIC DNA]</scope>
    <source>
        <strain evidence="4">PB4641</strain>
    </source>
</reference>
<proteinExistence type="predicted"/>
<feature type="chain" id="PRO_5003177770" description="Galectin" evidence="3">
    <location>
        <begin position="17"/>
        <end position="273"/>
    </location>
</feature>
<evidence type="ECO:0008006" key="6">
    <source>
        <dbReference type="Google" id="ProtNLM"/>
    </source>
</evidence>
<feature type="compositionally biased region" description="Basic and acidic residues" evidence="1">
    <location>
        <begin position="204"/>
        <end position="215"/>
    </location>
</feature>
<evidence type="ECO:0000313" key="5">
    <source>
        <dbReference type="Proteomes" id="UP000008281"/>
    </source>
</evidence>
<keyword evidence="5" id="KW-1185">Reference proteome</keyword>
<dbReference type="OrthoDB" id="5892170at2759"/>
<protein>
    <recommendedName>
        <fullName evidence="6">Galectin</fullName>
    </recommendedName>
</protein>
<sequence length="273" mass="30348">MNLVLVLLILCSSALASPIRMLSENSSLENPSNSTSLYVNSPQPLGMTDDAELEHNRKVHKFINGRAVHQQIKFELGFRTSKTYVFYLPLTIKSKVEIYINASSPVMLRIGRCGWTSVIGFKKEEIFELSPDLVQHIIKNRCLQDMDLLYVEVRSIGKTVGEFDIREKNATLFSAFHVLSVGFCVGFLLAFVLFGLHTKCKDEKEKKAGDKKEENENQENSVENLAPVASSESLGDPELPTPSNEPTSGIELKELSNSSSTSSSNSEKVTIDK</sequence>